<dbReference type="RefSeq" id="WP_121795088.1">
    <property type="nucleotide sequence ID" value="NZ_RDBF01000011.1"/>
</dbReference>
<gene>
    <name evidence="9" type="ORF">D9V41_13430</name>
</gene>
<comment type="subcellular location">
    <subcellularLocation>
        <location evidence="1 7">Cell membrane</location>
        <topology evidence="1 7">Multi-pass membrane protein</topology>
    </subcellularLocation>
</comment>
<dbReference type="EMBL" id="RDBF01000011">
    <property type="protein sequence ID" value="RLV55085.1"/>
    <property type="molecule type" value="Genomic_DNA"/>
</dbReference>
<evidence type="ECO:0000256" key="2">
    <source>
        <dbReference type="ARBA" id="ARBA00022448"/>
    </source>
</evidence>
<dbReference type="PANTHER" id="PTHR43386:SF25">
    <property type="entry name" value="PEPTIDE ABC TRANSPORTER PERMEASE PROTEIN"/>
    <property type="match status" value="1"/>
</dbReference>
<dbReference type="OrthoDB" id="8906042at2"/>
<evidence type="ECO:0000259" key="8">
    <source>
        <dbReference type="PROSITE" id="PS50928"/>
    </source>
</evidence>
<dbReference type="InterPro" id="IPR050366">
    <property type="entry name" value="BP-dependent_transpt_permease"/>
</dbReference>
<keyword evidence="6 7" id="KW-0472">Membrane</keyword>
<evidence type="ECO:0000256" key="6">
    <source>
        <dbReference type="ARBA" id="ARBA00023136"/>
    </source>
</evidence>
<feature type="transmembrane region" description="Helical" evidence="7">
    <location>
        <begin position="183"/>
        <end position="210"/>
    </location>
</feature>
<dbReference type="InterPro" id="IPR000515">
    <property type="entry name" value="MetI-like"/>
</dbReference>
<dbReference type="CDD" id="cd06261">
    <property type="entry name" value="TM_PBP2"/>
    <property type="match status" value="1"/>
</dbReference>
<keyword evidence="5 7" id="KW-1133">Transmembrane helix</keyword>
<dbReference type="GO" id="GO:0005886">
    <property type="term" value="C:plasma membrane"/>
    <property type="evidence" value="ECO:0007669"/>
    <property type="project" value="UniProtKB-SubCell"/>
</dbReference>
<feature type="transmembrane region" description="Helical" evidence="7">
    <location>
        <begin position="141"/>
        <end position="162"/>
    </location>
</feature>
<accession>A0A3L8PIC2</accession>
<keyword evidence="10" id="KW-1185">Reference proteome</keyword>
<evidence type="ECO:0000313" key="9">
    <source>
        <dbReference type="EMBL" id="RLV55085.1"/>
    </source>
</evidence>
<dbReference type="PROSITE" id="PS50928">
    <property type="entry name" value="ABC_TM1"/>
    <property type="match status" value="1"/>
</dbReference>
<dbReference type="Gene3D" id="1.10.3720.10">
    <property type="entry name" value="MetI-like"/>
    <property type="match status" value="1"/>
</dbReference>
<feature type="transmembrane region" description="Helical" evidence="7">
    <location>
        <begin position="244"/>
        <end position="267"/>
    </location>
</feature>
<evidence type="ECO:0000256" key="4">
    <source>
        <dbReference type="ARBA" id="ARBA00022692"/>
    </source>
</evidence>
<dbReference type="PANTHER" id="PTHR43386">
    <property type="entry name" value="OLIGOPEPTIDE TRANSPORT SYSTEM PERMEASE PROTEIN APPC"/>
    <property type="match status" value="1"/>
</dbReference>
<organism evidence="9 10">
    <name type="scientific">Aeromicrobium phragmitis</name>
    <dbReference type="NCBI Taxonomy" id="2478914"/>
    <lineage>
        <taxon>Bacteria</taxon>
        <taxon>Bacillati</taxon>
        <taxon>Actinomycetota</taxon>
        <taxon>Actinomycetes</taxon>
        <taxon>Propionibacteriales</taxon>
        <taxon>Nocardioidaceae</taxon>
        <taxon>Aeromicrobium</taxon>
    </lineage>
</organism>
<proteinExistence type="inferred from homology"/>
<dbReference type="GO" id="GO:0055085">
    <property type="term" value="P:transmembrane transport"/>
    <property type="evidence" value="ECO:0007669"/>
    <property type="project" value="InterPro"/>
</dbReference>
<dbReference type="InterPro" id="IPR025966">
    <property type="entry name" value="OppC_N"/>
</dbReference>
<dbReference type="InterPro" id="IPR035906">
    <property type="entry name" value="MetI-like_sf"/>
</dbReference>
<comment type="similarity">
    <text evidence="7">Belongs to the binding-protein-dependent transport system permease family.</text>
</comment>
<feature type="transmembrane region" description="Helical" evidence="7">
    <location>
        <begin position="79"/>
        <end position="102"/>
    </location>
</feature>
<keyword evidence="3" id="KW-1003">Cell membrane</keyword>
<feature type="domain" description="ABC transmembrane type-1" evidence="8">
    <location>
        <begin position="75"/>
        <end position="264"/>
    </location>
</feature>
<evidence type="ECO:0000256" key="7">
    <source>
        <dbReference type="RuleBase" id="RU363032"/>
    </source>
</evidence>
<evidence type="ECO:0000256" key="3">
    <source>
        <dbReference type="ARBA" id="ARBA00022475"/>
    </source>
</evidence>
<sequence length="291" mass="30387">MSRLPSLLREFRSPGTLAAAAFLGLLIVAAVLAPWVAPYDPLAQSSHRLLSPGGAHLLGTDQFGRDVFSRLVTGARVDLLVSFGAAGLAAFLGVSIGLVGGTSRGLVRMLTMRGIEVILAFPPIVFALLVVTLFGPGALTLVVTMGILFAPSFARIVYGEVLTISNLEYVQASRVIGSSRRRILGRVILPGVLPPVLVQLSLTVATAMLLSSGLSYLGLGVVPPTPSWGGMIAEGQALMMQSPLLLLFSSGVVVATVLCFSVLADALERALDPRRGRGRRPATPAKPLSVS</sequence>
<evidence type="ECO:0000256" key="5">
    <source>
        <dbReference type="ARBA" id="ARBA00022989"/>
    </source>
</evidence>
<keyword evidence="2 7" id="KW-0813">Transport</keyword>
<dbReference type="SUPFAM" id="SSF161098">
    <property type="entry name" value="MetI-like"/>
    <property type="match status" value="1"/>
</dbReference>
<feature type="transmembrane region" description="Helical" evidence="7">
    <location>
        <begin position="114"/>
        <end position="135"/>
    </location>
</feature>
<protein>
    <submittedName>
        <fullName evidence="9">ABC transporter permease</fullName>
    </submittedName>
</protein>
<dbReference type="AlphaFoldDB" id="A0A3L8PIC2"/>
<feature type="transmembrane region" description="Helical" evidence="7">
    <location>
        <begin position="16"/>
        <end position="37"/>
    </location>
</feature>
<reference evidence="9 10" key="1">
    <citation type="submission" date="2018-10" db="EMBL/GenBank/DDBJ databases">
        <title>Aeromicrobium sp. 9W16Y-2 whole genome shotgun sequence.</title>
        <authorList>
            <person name="Li F."/>
        </authorList>
    </citation>
    <scope>NUCLEOTIDE SEQUENCE [LARGE SCALE GENOMIC DNA]</scope>
    <source>
        <strain evidence="9 10">9W16Y-2</strain>
    </source>
</reference>
<dbReference type="Pfam" id="PF00528">
    <property type="entry name" value="BPD_transp_1"/>
    <property type="match status" value="1"/>
</dbReference>
<name>A0A3L8PIC2_9ACTN</name>
<evidence type="ECO:0000256" key="1">
    <source>
        <dbReference type="ARBA" id="ARBA00004651"/>
    </source>
</evidence>
<dbReference type="Pfam" id="PF12911">
    <property type="entry name" value="OppC_N"/>
    <property type="match status" value="1"/>
</dbReference>
<keyword evidence="4 7" id="KW-0812">Transmembrane</keyword>
<dbReference type="Proteomes" id="UP000282515">
    <property type="component" value="Unassembled WGS sequence"/>
</dbReference>
<comment type="caution">
    <text evidence="9">The sequence shown here is derived from an EMBL/GenBank/DDBJ whole genome shotgun (WGS) entry which is preliminary data.</text>
</comment>
<evidence type="ECO:0000313" key="10">
    <source>
        <dbReference type="Proteomes" id="UP000282515"/>
    </source>
</evidence>